<dbReference type="Gene3D" id="3.40.47.10">
    <property type="match status" value="1"/>
</dbReference>
<dbReference type="InterPro" id="IPR016039">
    <property type="entry name" value="Thiolase-like"/>
</dbReference>
<dbReference type="AlphaFoldDB" id="A0A4R7URV8"/>
<dbReference type="RefSeq" id="WP_208298038.1">
    <property type="nucleotide sequence ID" value="NZ_SOCP01000028.1"/>
</dbReference>
<evidence type="ECO:0000313" key="2">
    <source>
        <dbReference type="Proteomes" id="UP000294927"/>
    </source>
</evidence>
<sequence length="189" mass="19626">MTDLTMTGFAELTATEPDTYSRNRSSLYADPVAWLVDAAVRRALDSCGESLGHDGAADDVGILALSETCTARTIRSIAGMTARGRVSPLRFAGANPGSLAGLSCLTGRFRGPSVTLAMSVPAGVGPAVLVAAGWLRAGQATHVVLAVHDRRTDGDGQVHHARCAVTRLGRDGEPDMAGDLTRVLLGTTR</sequence>
<comment type="caution">
    <text evidence="1">The sequence shown here is derived from an EMBL/GenBank/DDBJ whole genome shotgun (WGS) entry which is preliminary data.</text>
</comment>
<protein>
    <recommendedName>
        <fullName evidence="3">Beta-ketoacyl synthase-like protein</fullName>
    </recommendedName>
</protein>
<evidence type="ECO:0000313" key="1">
    <source>
        <dbReference type="EMBL" id="TDV37788.1"/>
    </source>
</evidence>
<proteinExistence type="predicted"/>
<keyword evidence="2" id="KW-1185">Reference proteome</keyword>
<gene>
    <name evidence="1" type="ORF">CLV71_12852</name>
</gene>
<dbReference type="GO" id="GO:0016746">
    <property type="term" value="F:acyltransferase activity"/>
    <property type="evidence" value="ECO:0007669"/>
    <property type="project" value="InterPro"/>
</dbReference>
<organism evidence="1 2">
    <name type="scientific">Actinophytocola oryzae</name>
    <dbReference type="NCBI Taxonomy" id="502181"/>
    <lineage>
        <taxon>Bacteria</taxon>
        <taxon>Bacillati</taxon>
        <taxon>Actinomycetota</taxon>
        <taxon>Actinomycetes</taxon>
        <taxon>Pseudonocardiales</taxon>
        <taxon>Pseudonocardiaceae</taxon>
    </lineage>
</organism>
<name>A0A4R7URV8_9PSEU</name>
<dbReference type="Proteomes" id="UP000294927">
    <property type="component" value="Unassembled WGS sequence"/>
</dbReference>
<accession>A0A4R7URV8</accession>
<reference evidence="1 2" key="1">
    <citation type="submission" date="2019-03" db="EMBL/GenBank/DDBJ databases">
        <title>Genomic Encyclopedia of Archaeal and Bacterial Type Strains, Phase II (KMG-II): from individual species to whole genera.</title>
        <authorList>
            <person name="Goeker M."/>
        </authorList>
    </citation>
    <scope>NUCLEOTIDE SEQUENCE [LARGE SCALE GENOMIC DNA]</scope>
    <source>
        <strain evidence="1 2">DSM 45499</strain>
    </source>
</reference>
<dbReference type="SUPFAM" id="SSF53901">
    <property type="entry name" value="Thiolase-like"/>
    <property type="match status" value="1"/>
</dbReference>
<dbReference type="EMBL" id="SOCP01000028">
    <property type="protein sequence ID" value="TDV37788.1"/>
    <property type="molecule type" value="Genomic_DNA"/>
</dbReference>
<evidence type="ECO:0008006" key="3">
    <source>
        <dbReference type="Google" id="ProtNLM"/>
    </source>
</evidence>